<evidence type="ECO:0000313" key="1">
    <source>
        <dbReference type="EMBL" id="KAF5373485.1"/>
    </source>
</evidence>
<dbReference type="OrthoDB" id="3270804at2759"/>
<reference evidence="1 2" key="1">
    <citation type="journal article" date="2020" name="ISME J.">
        <title>Uncovering the hidden diversity of litter-decomposition mechanisms in mushroom-forming fungi.</title>
        <authorList>
            <person name="Floudas D."/>
            <person name="Bentzer J."/>
            <person name="Ahren D."/>
            <person name="Johansson T."/>
            <person name="Persson P."/>
            <person name="Tunlid A."/>
        </authorList>
    </citation>
    <scope>NUCLEOTIDE SEQUENCE [LARGE SCALE GENOMIC DNA]</scope>
    <source>
        <strain evidence="1 2">CBS 661.87</strain>
    </source>
</reference>
<dbReference type="EMBL" id="JAACJP010000039">
    <property type="protein sequence ID" value="KAF5373485.1"/>
    <property type="molecule type" value="Genomic_DNA"/>
</dbReference>
<keyword evidence="2" id="KW-1185">Reference proteome</keyword>
<gene>
    <name evidence="1" type="ORF">D9615_009427</name>
</gene>
<sequence>MQPLDSDPVRFDTNGERRLHPYAVEESMALCMASLKTAQTALNTVQASLQLRLALDKDTSAEATRRAQNSGVSDIVSEWDLPSSHPVSLREENSEPTKWYTVIVGRNPGVFCGPHGVMENVTGIPGGNPIRFATEELAREAYEQALRKGLVQKVEVNTTRTVLTG</sequence>
<proteinExistence type="predicted"/>
<organism evidence="1 2">
    <name type="scientific">Tricholomella constricta</name>
    <dbReference type="NCBI Taxonomy" id="117010"/>
    <lineage>
        <taxon>Eukaryota</taxon>
        <taxon>Fungi</taxon>
        <taxon>Dikarya</taxon>
        <taxon>Basidiomycota</taxon>
        <taxon>Agaricomycotina</taxon>
        <taxon>Agaricomycetes</taxon>
        <taxon>Agaricomycetidae</taxon>
        <taxon>Agaricales</taxon>
        <taxon>Tricholomatineae</taxon>
        <taxon>Lyophyllaceae</taxon>
        <taxon>Tricholomella</taxon>
    </lineage>
</organism>
<dbReference type="AlphaFoldDB" id="A0A8H5GZ47"/>
<name>A0A8H5GZ47_9AGAR</name>
<evidence type="ECO:0000313" key="2">
    <source>
        <dbReference type="Proteomes" id="UP000565441"/>
    </source>
</evidence>
<comment type="caution">
    <text evidence="1">The sequence shown here is derived from an EMBL/GenBank/DDBJ whole genome shotgun (WGS) entry which is preliminary data.</text>
</comment>
<protein>
    <submittedName>
        <fullName evidence="1">Uncharacterized protein</fullName>
    </submittedName>
</protein>
<dbReference type="Proteomes" id="UP000565441">
    <property type="component" value="Unassembled WGS sequence"/>
</dbReference>
<accession>A0A8H5GZ47</accession>